<dbReference type="PANTHER" id="PTHR36925:SF1">
    <property type="entry name" value="COBALT-PRECORRIN-6A REDUCTASE"/>
    <property type="match status" value="1"/>
</dbReference>
<dbReference type="NCBIfam" id="NF005968">
    <property type="entry name" value="PRK08057.1-2"/>
    <property type="match status" value="1"/>
</dbReference>
<keyword evidence="2" id="KW-0169">Cobalamin biosynthesis</keyword>
<gene>
    <name evidence="4" type="ORF">ACFPZN_32855</name>
</gene>
<comment type="caution">
    <text evidence="4">The sequence shown here is derived from an EMBL/GenBank/DDBJ whole genome shotgun (WGS) entry which is preliminary data.</text>
</comment>
<dbReference type="EMBL" id="JBHSON010000053">
    <property type="protein sequence ID" value="MFC5750440.1"/>
    <property type="molecule type" value="Genomic_DNA"/>
</dbReference>
<dbReference type="PANTHER" id="PTHR36925">
    <property type="entry name" value="COBALT-PRECORRIN-6A REDUCTASE"/>
    <property type="match status" value="1"/>
</dbReference>
<dbReference type="PROSITE" id="PS51014">
    <property type="entry name" value="COBK_CBIJ"/>
    <property type="match status" value="1"/>
</dbReference>
<dbReference type="Proteomes" id="UP001596074">
    <property type="component" value="Unassembled WGS sequence"/>
</dbReference>
<accession>A0ABW1AB31</accession>
<dbReference type="GO" id="GO:0016491">
    <property type="term" value="F:oxidoreductase activity"/>
    <property type="evidence" value="ECO:0007669"/>
    <property type="project" value="UniProtKB-KW"/>
</dbReference>
<evidence type="ECO:0000256" key="1">
    <source>
        <dbReference type="ARBA" id="ARBA00004953"/>
    </source>
</evidence>
<dbReference type="EC" id="1.3.1.106" evidence="4"/>
<dbReference type="InterPro" id="IPR003723">
    <property type="entry name" value="Precorrin-6x_reduct"/>
</dbReference>
<name>A0ABW1AB31_9ACTN</name>
<comment type="pathway">
    <text evidence="1">Cofactor biosynthesis; adenosylcobalamin biosynthesis.</text>
</comment>
<reference evidence="5" key="1">
    <citation type="journal article" date="2019" name="Int. J. Syst. Evol. Microbiol.">
        <title>The Global Catalogue of Microorganisms (GCM) 10K type strain sequencing project: providing services to taxonomists for standard genome sequencing and annotation.</title>
        <authorList>
            <consortium name="The Broad Institute Genomics Platform"/>
            <consortium name="The Broad Institute Genome Sequencing Center for Infectious Disease"/>
            <person name="Wu L."/>
            <person name="Ma J."/>
        </authorList>
    </citation>
    <scope>NUCLEOTIDE SEQUENCE [LARGE SCALE GENOMIC DNA]</scope>
    <source>
        <strain evidence="5">KCTC 42087</strain>
    </source>
</reference>
<proteinExistence type="predicted"/>
<sequence length="253" mass="26158">MRVLVLGGTGEARRLAGLLAGRRGVEAVTSLAGRVADPALPPGATRVGGFGGADGLAAWLDAERIGAVIDATHPFASAITASAVAAAGRAGVPLLVVRRPGWTEGPGDDWRRVPSLAEAAARLPGERVFLTVGRTDLAAFAGDARRFFLVRSVDPPGPPLPPRTLAVPGRGPFSVDGELALMREHRVDVLVTKDSGGAMTAAKLTAARRLGVPVVMVDRPPAPDAPTVGTVDEALTWLERQGCPSQNTRQNPT</sequence>
<keyword evidence="3 4" id="KW-0560">Oxidoreductase</keyword>
<evidence type="ECO:0000313" key="4">
    <source>
        <dbReference type="EMBL" id="MFC5750440.1"/>
    </source>
</evidence>
<keyword evidence="5" id="KW-1185">Reference proteome</keyword>
<evidence type="ECO:0000256" key="3">
    <source>
        <dbReference type="ARBA" id="ARBA00023002"/>
    </source>
</evidence>
<dbReference type="NCBIfam" id="TIGR00715">
    <property type="entry name" value="precor6x_red"/>
    <property type="match status" value="1"/>
</dbReference>
<protein>
    <submittedName>
        <fullName evidence="4">Cobalt-precorrin-6A reductase</fullName>
        <ecNumber evidence="4">1.3.1.106</ecNumber>
    </submittedName>
</protein>
<dbReference type="RefSeq" id="WP_378286182.1">
    <property type="nucleotide sequence ID" value="NZ_JBHSON010000053.1"/>
</dbReference>
<dbReference type="Pfam" id="PF02571">
    <property type="entry name" value="CbiJ"/>
    <property type="match status" value="1"/>
</dbReference>
<evidence type="ECO:0000313" key="5">
    <source>
        <dbReference type="Proteomes" id="UP001596074"/>
    </source>
</evidence>
<organism evidence="4 5">
    <name type="scientific">Actinomadura rugatobispora</name>
    <dbReference type="NCBI Taxonomy" id="1994"/>
    <lineage>
        <taxon>Bacteria</taxon>
        <taxon>Bacillati</taxon>
        <taxon>Actinomycetota</taxon>
        <taxon>Actinomycetes</taxon>
        <taxon>Streptosporangiales</taxon>
        <taxon>Thermomonosporaceae</taxon>
        <taxon>Actinomadura</taxon>
    </lineage>
</organism>
<evidence type="ECO:0000256" key="2">
    <source>
        <dbReference type="ARBA" id="ARBA00022573"/>
    </source>
</evidence>